<evidence type="ECO:0000259" key="9">
    <source>
        <dbReference type="PROSITE" id="PS50850"/>
    </source>
</evidence>
<dbReference type="GO" id="GO:0005351">
    <property type="term" value="F:carbohydrate:proton symporter activity"/>
    <property type="evidence" value="ECO:0007669"/>
    <property type="project" value="TreeGrafter"/>
</dbReference>
<feature type="transmembrane region" description="Helical" evidence="8">
    <location>
        <begin position="135"/>
        <end position="159"/>
    </location>
</feature>
<keyword evidence="3 7" id="KW-0813">Transport</keyword>
<feature type="transmembrane region" description="Helical" evidence="8">
    <location>
        <begin position="226"/>
        <end position="244"/>
    </location>
</feature>
<sequence length="550" mass="61151">MEVVKIVPTERELKNFELSNPDTITLIQRAQESDAADRQLTIPQALKKYKKAVFWSCFLSTALIMEGYDVVIINSFFGQTQFRERFGTFDAVAGKKVITPAWQSGLSNSALVGQLAGLILTSFAQDRFGCRPTYLFFMAWMNFMIFIAVFAPSLSVLAFGEAMSGISWGVFQTLTTTYACEIAPTVLRPFLTAYVSLCWGCGILLSAGVLRAVAGIDGDLGWRLPFCLQWCWPVPLFVGVWFAPESPWSAVRRNKLELAKKSLLRLRSNSPNKEQEVEATLAYIRHTTELEKADTEGANLIECFKGTNLRRTEIVSLFKNFSTSLKVLDGNPLTSYAVVFLEAAGFSEIQTFDINISICACFVIGVLICYLIFPFFGRKTIYMSGLTSMCLILIVIGGLGFASGHDAQLAIGILLVICTLVNTICMGPTCYPIVAETPSGRLRYKTIAVGRFAYNIISIVQNTITPRMLSASAWNWGAKSGLFWAGTNLLCNIWCYFRLPETKDRSFGEIDLLFEHKVPARKWKATKVDQFAHGAIYEAKAEGATTYHMD</sequence>
<dbReference type="FunFam" id="1.20.1250.20:FF:000078">
    <property type="entry name" value="MFS maltose transporter, putative"/>
    <property type="match status" value="1"/>
</dbReference>
<dbReference type="SUPFAM" id="SSF103473">
    <property type="entry name" value="MFS general substrate transporter"/>
    <property type="match status" value="1"/>
</dbReference>
<dbReference type="InterPro" id="IPR036259">
    <property type="entry name" value="MFS_trans_sf"/>
</dbReference>
<dbReference type="InterPro" id="IPR005829">
    <property type="entry name" value="Sugar_transporter_CS"/>
</dbReference>
<dbReference type="EMBL" id="JAVRRD010000018">
    <property type="protein sequence ID" value="KAK5049849.1"/>
    <property type="molecule type" value="Genomic_DNA"/>
</dbReference>
<reference evidence="10 11" key="1">
    <citation type="submission" date="2023-08" db="EMBL/GenBank/DDBJ databases">
        <title>Black Yeasts Isolated from many extreme environments.</title>
        <authorList>
            <person name="Coleine C."/>
            <person name="Stajich J.E."/>
            <person name="Selbmann L."/>
        </authorList>
    </citation>
    <scope>NUCLEOTIDE SEQUENCE [LARGE SCALE GENOMIC DNA]</scope>
    <source>
        <strain evidence="10 11">CCFEE 5792</strain>
    </source>
</reference>
<dbReference type="PROSITE" id="PS00217">
    <property type="entry name" value="SUGAR_TRANSPORT_2"/>
    <property type="match status" value="1"/>
</dbReference>
<feature type="domain" description="Major facilitator superfamily (MFS) profile" evidence="9">
    <location>
        <begin position="55"/>
        <end position="503"/>
    </location>
</feature>
<dbReference type="InterPro" id="IPR003663">
    <property type="entry name" value="Sugar/inositol_transpt"/>
</dbReference>
<feature type="transmembrane region" description="Helical" evidence="8">
    <location>
        <begin position="354"/>
        <end position="373"/>
    </location>
</feature>
<proteinExistence type="inferred from homology"/>
<dbReference type="Gene3D" id="1.20.1250.20">
    <property type="entry name" value="MFS general substrate transporter like domains"/>
    <property type="match status" value="1"/>
</dbReference>
<keyword evidence="6 8" id="KW-0472">Membrane</keyword>
<evidence type="ECO:0000256" key="1">
    <source>
        <dbReference type="ARBA" id="ARBA00004141"/>
    </source>
</evidence>
<dbReference type="AlphaFoldDB" id="A0AAV9N760"/>
<comment type="caution">
    <text evidence="10">The sequence shown here is derived from an EMBL/GenBank/DDBJ whole genome shotgun (WGS) entry which is preliminary data.</text>
</comment>
<feature type="transmembrane region" description="Helical" evidence="8">
    <location>
        <begin position="380"/>
        <end position="403"/>
    </location>
</feature>
<dbReference type="PROSITE" id="PS50850">
    <property type="entry name" value="MFS"/>
    <property type="match status" value="1"/>
</dbReference>
<dbReference type="RefSeq" id="XP_064704659.1">
    <property type="nucleotide sequence ID" value="XM_064847547.1"/>
</dbReference>
<dbReference type="InterPro" id="IPR020846">
    <property type="entry name" value="MFS_dom"/>
</dbReference>
<evidence type="ECO:0000256" key="7">
    <source>
        <dbReference type="RuleBase" id="RU003346"/>
    </source>
</evidence>
<evidence type="ECO:0000256" key="3">
    <source>
        <dbReference type="ARBA" id="ARBA00022448"/>
    </source>
</evidence>
<name>A0AAV9N760_9EURO</name>
<organism evidence="10 11">
    <name type="scientific">Exophiala bonariae</name>
    <dbReference type="NCBI Taxonomy" id="1690606"/>
    <lineage>
        <taxon>Eukaryota</taxon>
        <taxon>Fungi</taxon>
        <taxon>Dikarya</taxon>
        <taxon>Ascomycota</taxon>
        <taxon>Pezizomycotina</taxon>
        <taxon>Eurotiomycetes</taxon>
        <taxon>Chaetothyriomycetidae</taxon>
        <taxon>Chaetothyriales</taxon>
        <taxon>Herpotrichiellaceae</taxon>
        <taxon>Exophiala</taxon>
    </lineage>
</organism>
<dbReference type="Pfam" id="PF00083">
    <property type="entry name" value="Sugar_tr"/>
    <property type="match status" value="1"/>
</dbReference>
<feature type="transmembrane region" description="Helical" evidence="8">
    <location>
        <begin position="193"/>
        <end position="214"/>
    </location>
</feature>
<comment type="subcellular location">
    <subcellularLocation>
        <location evidence="1">Membrane</location>
        <topology evidence="1">Multi-pass membrane protein</topology>
    </subcellularLocation>
</comment>
<evidence type="ECO:0000256" key="4">
    <source>
        <dbReference type="ARBA" id="ARBA00022692"/>
    </source>
</evidence>
<protein>
    <recommendedName>
        <fullName evidence="9">Major facilitator superfamily (MFS) profile domain-containing protein</fullName>
    </recommendedName>
</protein>
<keyword evidence="5 8" id="KW-1133">Transmembrane helix</keyword>
<keyword evidence="11" id="KW-1185">Reference proteome</keyword>
<dbReference type="PANTHER" id="PTHR48022:SF53">
    <property type="entry name" value="ALPHA-GLUCOSIDE TRANSPORTER, PUTATIVE (AFU_ORTHOLOGUE AFUA_3G01700)-RELATED"/>
    <property type="match status" value="1"/>
</dbReference>
<accession>A0AAV9N760</accession>
<dbReference type="InterPro" id="IPR050360">
    <property type="entry name" value="MFS_Sugar_Transporters"/>
</dbReference>
<evidence type="ECO:0000313" key="11">
    <source>
        <dbReference type="Proteomes" id="UP001358417"/>
    </source>
</evidence>
<dbReference type="PANTHER" id="PTHR48022">
    <property type="entry name" value="PLASTIDIC GLUCOSE TRANSPORTER 4"/>
    <property type="match status" value="1"/>
</dbReference>
<gene>
    <name evidence="10" type="ORF">LTR84_003967</name>
</gene>
<feature type="transmembrane region" description="Helical" evidence="8">
    <location>
        <begin position="52"/>
        <end position="77"/>
    </location>
</feature>
<feature type="transmembrane region" description="Helical" evidence="8">
    <location>
        <begin position="409"/>
        <end position="434"/>
    </location>
</feature>
<comment type="similarity">
    <text evidence="2 7">Belongs to the major facilitator superfamily. Sugar transporter (TC 2.A.1.1) family.</text>
</comment>
<evidence type="ECO:0000313" key="10">
    <source>
        <dbReference type="EMBL" id="KAK5049849.1"/>
    </source>
</evidence>
<dbReference type="Proteomes" id="UP001358417">
    <property type="component" value="Unassembled WGS sequence"/>
</dbReference>
<dbReference type="GeneID" id="89972147"/>
<dbReference type="NCBIfam" id="TIGR00879">
    <property type="entry name" value="SP"/>
    <property type="match status" value="1"/>
</dbReference>
<evidence type="ECO:0000256" key="2">
    <source>
        <dbReference type="ARBA" id="ARBA00010992"/>
    </source>
</evidence>
<dbReference type="GO" id="GO:0016020">
    <property type="term" value="C:membrane"/>
    <property type="evidence" value="ECO:0007669"/>
    <property type="project" value="UniProtKB-SubCell"/>
</dbReference>
<keyword evidence="4 8" id="KW-0812">Transmembrane</keyword>
<evidence type="ECO:0000256" key="8">
    <source>
        <dbReference type="SAM" id="Phobius"/>
    </source>
</evidence>
<evidence type="ECO:0000256" key="6">
    <source>
        <dbReference type="ARBA" id="ARBA00023136"/>
    </source>
</evidence>
<evidence type="ECO:0000256" key="5">
    <source>
        <dbReference type="ARBA" id="ARBA00022989"/>
    </source>
</evidence>
<dbReference type="InterPro" id="IPR005828">
    <property type="entry name" value="MFS_sugar_transport-like"/>
</dbReference>